<accession>W2XQE8</accession>
<proteinExistence type="predicted"/>
<evidence type="ECO:0000313" key="2">
    <source>
        <dbReference type="Proteomes" id="UP000018958"/>
    </source>
</evidence>
<comment type="caution">
    <text evidence="1">The sequence shown here is derived from an EMBL/GenBank/DDBJ whole genome shotgun (WGS) entry which is preliminary data.</text>
</comment>
<dbReference type="EMBL" id="ANIX01000441">
    <property type="protein sequence ID" value="ETP24921.1"/>
    <property type="molecule type" value="Genomic_DNA"/>
</dbReference>
<dbReference type="AlphaFoldDB" id="W2XQE8"/>
<protein>
    <submittedName>
        <fullName evidence="1">Uncharacterized protein</fullName>
    </submittedName>
</protein>
<evidence type="ECO:0000313" key="1">
    <source>
        <dbReference type="EMBL" id="ETP24921.1"/>
    </source>
</evidence>
<name>W2XQE8_PHYNI</name>
<reference evidence="1 2" key="1">
    <citation type="submission" date="2013-11" db="EMBL/GenBank/DDBJ databases">
        <title>The Genome Sequence of Phytophthora parasitica CJ01A1.</title>
        <authorList>
            <consortium name="The Broad Institute Genomics Platform"/>
            <person name="Russ C."/>
            <person name="Tyler B."/>
            <person name="Panabieres F."/>
            <person name="Shan W."/>
            <person name="Tripathy S."/>
            <person name="Grunwald N."/>
            <person name="Machado M."/>
            <person name="Johnson C.S."/>
            <person name="Walker B."/>
            <person name="Young S.K."/>
            <person name="Zeng Q."/>
            <person name="Gargeya S."/>
            <person name="Fitzgerald M."/>
            <person name="Haas B."/>
            <person name="Abouelleil A."/>
            <person name="Allen A.W."/>
            <person name="Alvarado L."/>
            <person name="Arachchi H.M."/>
            <person name="Berlin A.M."/>
            <person name="Chapman S.B."/>
            <person name="Gainer-Dewar J."/>
            <person name="Goldberg J."/>
            <person name="Griggs A."/>
            <person name="Gujja S."/>
            <person name="Hansen M."/>
            <person name="Howarth C."/>
            <person name="Imamovic A."/>
            <person name="Ireland A."/>
            <person name="Larimer J."/>
            <person name="McCowan C."/>
            <person name="Murphy C."/>
            <person name="Pearson M."/>
            <person name="Poon T.W."/>
            <person name="Priest M."/>
            <person name="Roberts A."/>
            <person name="Saif S."/>
            <person name="Shea T."/>
            <person name="Sisk P."/>
            <person name="Sykes S."/>
            <person name="Wortman J."/>
            <person name="Nusbaum C."/>
            <person name="Birren B."/>
        </authorList>
    </citation>
    <scope>NUCLEOTIDE SEQUENCE [LARGE SCALE GENOMIC DNA]</scope>
    <source>
        <strain evidence="1 2">CJ01A1</strain>
    </source>
</reference>
<sequence length="72" mass="8349">MKTSLEAVDENDTKGIANHKDSLWLMILEQSHVLKESSRRTFFFKYKQLQAMITDYDVSYPSIIITIVIKPA</sequence>
<organism evidence="1 2">
    <name type="scientific">Phytophthora nicotianae CJ01A1</name>
    <dbReference type="NCBI Taxonomy" id="1317063"/>
    <lineage>
        <taxon>Eukaryota</taxon>
        <taxon>Sar</taxon>
        <taxon>Stramenopiles</taxon>
        <taxon>Oomycota</taxon>
        <taxon>Peronosporomycetes</taxon>
        <taxon>Peronosporales</taxon>
        <taxon>Peronosporaceae</taxon>
        <taxon>Phytophthora</taxon>
    </lineage>
</organism>
<dbReference type="Proteomes" id="UP000018958">
    <property type="component" value="Unassembled WGS sequence"/>
</dbReference>
<gene>
    <name evidence="1" type="ORF">F441_02159</name>
</gene>